<reference evidence="2" key="1">
    <citation type="submission" date="2020-09" db="EMBL/GenBank/DDBJ databases">
        <title>A novel bacterium of genus Mangrovicoccus, isolated from South China Sea.</title>
        <authorList>
            <person name="Huang H."/>
            <person name="Mo K."/>
            <person name="Hu Y."/>
        </authorList>
    </citation>
    <scope>NUCLEOTIDE SEQUENCE</scope>
    <source>
        <strain evidence="2">HB182678</strain>
    </source>
</reference>
<comment type="caution">
    <text evidence="2">The sequence shown here is derived from an EMBL/GenBank/DDBJ whole genome shotgun (WGS) entry which is preliminary data.</text>
</comment>
<organism evidence="2 3">
    <name type="scientific">Mangrovicoccus algicola</name>
    <dbReference type="NCBI Taxonomy" id="2771008"/>
    <lineage>
        <taxon>Bacteria</taxon>
        <taxon>Pseudomonadati</taxon>
        <taxon>Pseudomonadota</taxon>
        <taxon>Alphaproteobacteria</taxon>
        <taxon>Rhodobacterales</taxon>
        <taxon>Paracoccaceae</taxon>
        <taxon>Mangrovicoccus</taxon>
    </lineage>
</organism>
<feature type="region of interest" description="Disordered" evidence="1">
    <location>
        <begin position="205"/>
        <end position="230"/>
    </location>
</feature>
<protein>
    <submittedName>
        <fullName evidence="2">Uncharacterized protein</fullName>
    </submittedName>
</protein>
<name>A0A8J6YV22_9RHOB</name>
<evidence type="ECO:0000256" key="1">
    <source>
        <dbReference type="SAM" id="MobiDB-lite"/>
    </source>
</evidence>
<keyword evidence="3" id="KW-1185">Reference proteome</keyword>
<accession>A0A8J6YV22</accession>
<dbReference type="AlphaFoldDB" id="A0A8J6YV22"/>
<gene>
    <name evidence="2" type="ORF">ICN82_00505</name>
</gene>
<sequence>MALPAPVIWTAFSIAKRYLPQLTGRLFGEKGEATAEKVVDLATGLLGLPKSAGTEEIMERLAGDSLAAEQLQLSLAQIEYEEYKAEIEDRASARRSQEARGSARGNWMLGGVTLGLLACLVAVATGRITETGALALITTIAGALLKMLSDAFAFEFGSSRGSKEKDAQITEFKQAMLQFGSESIRRTAETAEKAVSRAPVVMAPAAAAPEAAPERPTSRDFVDELRQRLT</sequence>
<dbReference type="Proteomes" id="UP000609121">
    <property type="component" value="Unassembled WGS sequence"/>
</dbReference>
<evidence type="ECO:0000313" key="3">
    <source>
        <dbReference type="Proteomes" id="UP000609121"/>
    </source>
</evidence>
<evidence type="ECO:0000313" key="2">
    <source>
        <dbReference type="EMBL" id="MBE3636679.1"/>
    </source>
</evidence>
<dbReference type="EMBL" id="JACVXA010000001">
    <property type="protein sequence ID" value="MBE3636679.1"/>
    <property type="molecule type" value="Genomic_DNA"/>
</dbReference>
<proteinExistence type="predicted"/>
<feature type="compositionally biased region" description="Basic and acidic residues" evidence="1">
    <location>
        <begin position="212"/>
        <end position="230"/>
    </location>
</feature>
<dbReference type="RefSeq" id="WP_193178862.1">
    <property type="nucleotide sequence ID" value="NZ_JACVXA010000001.1"/>
</dbReference>